<dbReference type="InterPro" id="IPR047146">
    <property type="entry name" value="Cyt_P450_E_CYP52_fungi"/>
</dbReference>
<dbReference type="CDD" id="cd11063">
    <property type="entry name" value="CYP52"/>
    <property type="match status" value="1"/>
</dbReference>
<evidence type="ECO:0000256" key="1">
    <source>
        <dbReference type="ARBA" id="ARBA00001971"/>
    </source>
</evidence>
<dbReference type="PROSITE" id="PS00086">
    <property type="entry name" value="CYTOCHROME_P450"/>
    <property type="match status" value="1"/>
</dbReference>
<dbReference type="InterPro" id="IPR001128">
    <property type="entry name" value="Cyt_P450"/>
</dbReference>
<dbReference type="PRINTS" id="PR00465">
    <property type="entry name" value="EP450IV"/>
</dbReference>
<accession>A0A9P4M3I7</accession>
<dbReference type="SUPFAM" id="SSF48264">
    <property type="entry name" value="Cytochrome P450"/>
    <property type="match status" value="1"/>
</dbReference>
<evidence type="ECO:0000256" key="4">
    <source>
        <dbReference type="ARBA" id="ARBA00023002"/>
    </source>
</evidence>
<evidence type="ECO:0000256" key="2">
    <source>
        <dbReference type="ARBA" id="ARBA00010617"/>
    </source>
</evidence>
<keyword evidence="4 8" id="KW-0560">Oxidoreductase</keyword>
<evidence type="ECO:0000256" key="7">
    <source>
        <dbReference type="PIRSR" id="PIRSR602403-1"/>
    </source>
</evidence>
<evidence type="ECO:0000256" key="3">
    <source>
        <dbReference type="ARBA" id="ARBA00022723"/>
    </source>
</evidence>
<name>A0A9P4M3I7_9PEZI</name>
<keyword evidence="6 8" id="KW-0503">Monooxygenase</keyword>
<keyword evidence="10" id="KW-1185">Reference proteome</keyword>
<feature type="binding site" description="axial binding residue" evidence="7">
    <location>
        <position position="380"/>
    </location>
    <ligand>
        <name>heme</name>
        <dbReference type="ChEBI" id="CHEBI:30413"/>
    </ligand>
    <ligandPart>
        <name>Fe</name>
        <dbReference type="ChEBI" id="CHEBI:18248"/>
    </ligandPart>
</feature>
<evidence type="ECO:0000313" key="10">
    <source>
        <dbReference type="Proteomes" id="UP000799772"/>
    </source>
</evidence>
<sequence>YTAEVNFIGTRFIFTADPENIRAVLVDKFRDFGKGEEFHRNTSPFLGDAIWTTDGHAWSESRSLLKGQLSKQRVSDLRIFELHSSKLVNKLNLEAKAVDIKDLIYRYAMDVTTHFIFGESIDSLSHAGNDAISEAFSTAQRLQCLIWRAGPFKWILRYHPSYRSSIRILDAFIEPYVSKVLSLPPSEVSARTTATDYTFLHALASMRRSRKFIRDQLLTMLIGSRDTTASSLAWFFHEISTRPDVVANLRAEIQSVIGDSSPSDYNTLKNKLPYLNWCLHETLRLYPSAPVNMRTALKDTTLPVGGGPDGLRPVAILKGQSIIFSSLVMHLREDLYRRSQVGVDDQKTFPSINTFEPQRWAYWKPNSTYYIPFSAGPRVCIGQEFAMVAMSYTIVKILQKFRSIEREGG</sequence>
<feature type="non-terminal residue" evidence="9">
    <location>
        <position position="409"/>
    </location>
</feature>
<evidence type="ECO:0000256" key="5">
    <source>
        <dbReference type="ARBA" id="ARBA00023004"/>
    </source>
</evidence>
<protein>
    <submittedName>
        <fullName evidence="9">Cytochrome P450</fullName>
    </submittedName>
</protein>
<dbReference type="Gene3D" id="1.10.630.10">
    <property type="entry name" value="Cytochrome P450"/>
    <property type="match status" value="1"/>
</dbReference>
<evidence type="ECO:0000256" key="8">
    <source>
        <dbReference type="RuleBase" id="RU000461"/>
    </source>
</evidence>
<dbReference type="InterPro" id="IPR017972">
    <property type="entry name" value="Cyt_P450_CS"/>
</dbReference>
<organism evidence="9 10">
    <name type="scientific">Rhizodiscina lignyota</name>
    <dbReference type="NCBI Taxonomy" id="1504668"/>
    <lineage>
        <taxon>Eukaryota</taxon>
        <taxon>Fungi</taxon>
        <taxon>Dikarya</taxon>
        <taxon>Ascomycota</taxon>
        <taxon>Pezizomycotina</taxon>
        <taxon>Dothideomycetes</taxon>
        <taxon>Pleosporomycetidae</taxon>
        <taxon>Aulographales</taxon>
        <taxon>Rhizodiscinaceae</taxon>
        <taxon>Rhizodiscina</taxon>
    </lineage>
</organism>
<dbReference type="Proteomes" id="UP000799772">
    <property type="component" value="Unassembled WGS sequence"/>
</dbReference>
<dbReference type="InterPro" id="IPR002403">
    <property type="entry name" value="Cyt_P450_E_grp-IV"/>
</dbReference>
<evidence type="ECO:0000313" key="9">
    <source>
        <dbReference type="EMBL" id="KAF2095773.1"/>
    </source>
</evidence>
<keyword evidence="3 7" id="KW-0479">Metal-binding</keyword>
<dbReference type="GO" id="GO:0004497">
    <property type="term" value="F:monooxygenase activity"/>
    <property type="evidence" value="ECO:0007669"/>
    <property type="project" value="UniProtKB-KW"/>
</dbReference>
<dbReference type="EMBL" id="ML978130">
    <property type="protein sequence ID" value="KAF2095773.1"/>
    <property type="molecule type" value="Genomic_DNA"/>
</dbReference>
<gene>
    <name evidence="9" type="ORF">NA57DRAFT_25996</name>
</gene>
<comment type="similarity">
    <text evidence="2 8">Belongs to the cytochrome P450 family.</text>
</comment>
<dbReference type="GO" id="GO:0016705">
    <property type="term" value="F:oxidoreductase activity, acting on paired donors, with incorporation or reduction of molecular oxygen"/>
    <property type="evidence" value="ECO:0007669"/>
    <property type="project" value="InterPro"/>
</dbReference>
<dbReference type="PANTHER" id="PTHR24287">
    <property type="entry name" value="P450, PUTATIVE (EUROFUNG)-RELATED"/>
    <property type="match status" value="1"/>
</dbReference>
<keyword evidence="7 8" id="KW-0349">Heme</keyword>
<dbReference type="OrthoDB" id="1470350at2759"/>
<dbReference type="PANTHER" id="PTHR24287:SF5">
    <property type="entry name" value="P450, PUTATIVE (EUROFUNG)-RELATED"/>
    <property type="match status" value="1"/>
</dbReference>
<keyword evidence="5 7" id="KW-0408">Iron</keyword>
<feature type="non-terminal residue" evidence="9">
    <location>
        <position position="1"/>
    </location>
</feature>
<evidence type="ECO:0000256" key="6">
    <source>
        <dbReference type="ARBA" id="ARBA00023033"/>
    </source>
</evidence>
<dbReference type="InterPro" id="IPR036396">
    <property type="entry name" value="Cyt_P450_sf"/>
</dbReference>
<dbReference type="GO" id="GO:0020037">
    <property type="term" value="F:heme binding"/>
    <property type="evidence" value="ECO:0007669"/>
    <property type="project" value="InterPro"/>
</dbReference>
<comment type="cofactor">
    <cofactor evidence="1 7">
        <name>heme</name>
        <dbReference type="ChEBI" id="CHEBI:30413"/>
    </cofactor>
</comment>
<reference evidence="9" key="1">
    <citation type="journal article" date="2020" name="Stud. Mycol.">
        <title>101 Dothideomycetes genomes: a test case for predicting lifestyles and emergence of pathogens.</title>
        <authorList>
            <person name="Haridas S."/>
            <person name="Albert R."/>
            <person name="Binder M."/>
            <person name="Bloem J."/>
            <person name="Labutti K."/>
            <person name="Salamov A."/>
            <person name="Andreopoulos B."/>
            <person name="Baker S."/>
            <person name="Barry K."/>
            <person name="Bills G."/>
            <person name="Bluhm B."/>
            <person name="Cannon C."/>
            <person name="Castanera R."/>
            <person name="Culley D."/>
            <person name="Daum C."/>
            <person name="Ezra D."/>
            <person name="Gonzalez J."/>
            <person name="Henrissat B."/>
            <person name="Kuo A."/>
            <person name="Liang C."/>
            <person name="Lipzen A."/>
            <person name="Lutzoni F."/>
            <person name="Magnuson J."/>
            <person name="Mondo S."/>
            <person name="Nolan M."/>
            <person name="Ohm R."/>
            <person name="Pangilinan J."/>
            <person name="Park H.-J."/>
            <person name="Ramirez L."/>
            <person name="Alfaro M."/>
            <person name="Sun H."/>
            <person name="Tritt A."/>
            <person name="Yoshinaga Y."/>
            <person name="Zwiers L.-H."/>
            <person name="Turgeon B."/>
            <person name="Goodwin S."/>
            <person name="Spatafora J."/>
            <person name="Crous P."/>
            <person name="Grigoriev I."/>
        </authorList>
    </citation>
    <scope>NUCLEOTIDE SEQUENCE</scope>
    <source>
        <strain evidence="9">CBS 133067</strain>
    </source>
</reference>
<dbReference type="AlphaFoldDB" id="A0A9P4M3I7"/>
<proteinExistence type="inferred from homology"/>
<comment type="caution">
    <text evidence="9">The sequence shown here is derived from an EMBL/GenBank/DDBJ whole genome shotgun (WGS) entry which is preliminary data.</text>
</comment>
<dbReference type="PRINTS" id="PR00385">
    <property type="entry name" value="P450"/>
</dbReference>
<dbReference type="GO" id="GO:0005506">
    <property type="term" value="F:iron ion binding"/>
    <property type="evidence" value="ECO:0007669"/>
    <property type="project" value="InterPro"/>
</dbReference>
<dbReference type="Pfam" id="PF00067">
    <property type="entry name" value="p450"/>
    <property type="match status" value="1"/>
</dbReference>